<dbReference type="Pfam" id="PF00400">
    <property type="entry name" value="WD40"/>
    <property type="match status" value="5"/>
</dbReference>
<keyword evidence="7 11" id="KW-0853">WD repeat</keyword>
<evidence type="ECO:0000256" key="11">
    <source>
        <dbReference type="PROSITE-ProRule" id="PRU00221"/>
    </source>
</evidence>
<dbReference type="STRING" id="1353952.A0A165JWA6"/>
<dbReference type="GO" id="GO:0005634">
    <property type="term" value="C:nucleus"/>
    <property type="evidence" value="ECO:0007669"/>
    <property type="project" value="UniProtKB-SubCell"/>
</dbReference>
<dbReference type="OrthoDB" id="27911at2759"/>
<dbReference type="UniPathway" id="UPA00988"/>
<dbReference type="Proteomes" id="UP000076842">
    <property type="component" value="Unassembled WGS sequence"/>
</dbReference>
<dbReference type="InParanoid" id="A0A165JWA6"/>
<sequence>MAFSSNEVTLDYVSIGCNRFTNAADCSPEDLVAFGAGRFVALWKLTTGSRGIYRTLPGHTNTVTTVKFLRCRDDQGTPRSTGLVSGDASGEVIVWKAEGDEWVISSRIKDHTASISAVGIREAMVPSGTVGGYATVLMTGASDGTVKVWKVSNETALVQTLNLKGKYPLDLALTVLPGVNLIILAIACTDRKIQIWAQEGDEFRYRLSLEGHEDWIRCLAFVTETRADPQQRIRTILASGSQDGYIRLWTIASMKPDESKPNCTTHGGLSNDLLEMFEKSLSEGGSGQISTKAHVLAFENGKYSVTFDALLLGHEGWITGLHWHPAIPSSSGWQQPLVLLTSASDNSLIMWSQDSDSSIWLNRQRFGDIVGKGMGFFGALWGNDGCDVLAHAWNGSFHRWHIHVAEAEHHITGSWEPALAVTGHSQPVRDIAWEPHGRYVLSCSTDQTSRIHGPWRSEPSGSESSEITWHELARPQIHGYDLVTGAFLDPFCFVSASDEKVARVFEAPGTFVRTLRASHLINEDVSTGGRPAAATVPALGLSNKVTDQGMHAVYCRATNRLRAITDDATAALDDEELSKRPPVESELALVTLWPEIEKIFGHGYELFALATSPDQKFVATSCKSTTPEHAVIRVYTTVDWQQFGAPLAGHALTITRIAFSPSGRYILTVSRDRSWRLFELGGDGFQPVASEKAHARIIWDCAWGTDDALFATAARDKTVKIWRRDVASWKATSTVKLGESATAVDLLSISETSHLVLAVGLETGQIEFYIADRSGEKWKKVRVVDSDLAHVHEIHRLRWSPAQPAPGSNMYQLASCSEDGSLRIFTIKLHL</sequence>
<evidence type="ECO:0000256" key="7">
    <source>
        <dbReference type="ARBA" id="ARBA00022574"/>
    </source>
</evidence>
<feature type="repeat" description="WD" evidence="11">
    <location>
        <begin position="209"/>
        <end position="259"/>
    </location>
</feature>
<evidence type="ECO:0000256" key="4">
    <source>
        <dbReference type="ARBA" id="ARBA00005881"/>
    </source>
</evidence>
<dbReference type="InterPro" id="IPR015943">
    <property type="entry name" value="WD40/YVTN_repeat-like_dom_sf"/>
</dbReference>
<evidence type="ECO:0000256" key="9">
    <source>
        <dbReference type="ARBA" id="ARBA00022737"/>
    </source>
</evidence>
<keyword evidence="13" id="KW-1185">Reference proteome</keyword>
<evidence type="ECO:0000256" key="3">
    <source>
        <dbReference type="ARBA" id="ARBA00005043"/>
    </source>
</evidence>
<feature type="repeat" description="WD" evidence="11">
    <location>
        <begin position="647"/>
        <end position="680"/>
    </location>
</feature>
<keyword evidence="10" id="KW-0539">Nucleus</keyword>
<dbReference type="Gene3D" id="2.130.10.10">
    <property type="entry name" value="YVTN repeat-like/Quinoprotein amine dehydrogenase"/>
    <property type="match status" value="4"/>
</dbReference>
<keyword evidence="6" id="KW-0963">Cytoplasm</keyword>
<dbReference type="PRINTS" id="PR00320">
    <property type="entry name" value="GPROTEINBRPT"/>
</dbReference>
<evidence type="ECO:0000256" key="5">
    <source>
        <dbReference type="ARBA" id="ARBA00020267"/>
    </source>
</evidence>
<name>A0A165JWA6_9BASI</name>
<evidence type="ECO:0000256" key="10">
    <source>
        <dbReference type="ARBA" id="ARBA00023242"/>
    </source>
</evidence>
<feature type="repeat" description="WD" evidence="11">
    <location>
        <begin position="421"/>
        <end position="451"/>
    </location>
</feature>
<evidence type="ECO:0000256" key="1">
    <source>
        <dbReference type="ARBA" id="ARBA00004123"/>
    </source>
</evidence>
<dbReference type="GO" id="GO:0005737">
    <property type="term" value="C:cytoplasm"/>
    <property type="evidence" value="ECO:0007669"/>
    <property type="project" value="UniProtKB-SubCell"/>
</dbReference>
<proteinExistence type="inferred from homology"/>
<keyword evidence="9" id="KW-0677">Repeat</keyword>
<keyword evidence="8" id="KW-0819">tRNA processing</keyword>
<dbReference type="AlphaFoldDB" id="A0A165JWA6"/>
<feature type="repeat" description="WD" evidence="11">
    <location>
        <begin position="691"/>
        <end position="722"/>
    </location>
</feature>
<dbReference type="FunFam" id="2.130.10.10:FF:000400">
    <property type="entry name" value="Elongator acetyltransferase complex subunit 2"/>
    <property type="match status" value="1"/>
</dbReference>
<dbReference type="GO" id="GO:0033588">
    <property type="term" value="C:elongator holoenzyme complex"/>
    <property type="evidence" value="ECO:0007669"/>
    <property type="project" value="InterPro"/>
</dbReference>
<dbReference type="InterPro" id="IPR001680">
    <property type="entry name" value="WD40_rpt"/>
</dbReference>
<dbReference type="PANTHER" id="PTHR44111">
    <property type="entry name" value="ELONGATOR COMPLEX PROTEIN 2"/>
    <property type="match status" value="1"/>
</dbReference>
<feature type="repeat" description="WD" evidence="11">
    <location>
        <begin position="137"/>
        <end position="159"/>
    </location>
</feature>
<dbReference type="InterPro" id="IPR020472">
    <property type="entry name" value="WD40_PAC1"/>
</dbReference>
<accession>A0A165JWA6</accession>
<evidence type="ECO:0000313" key="12">
    <source>
        <dbReference type="EMBL" id="KZT62360.1"/>
    </source>
</evidence>
<dbReference type="InterPro" id="IPR036322">
    <property type="entry name" value="WD40_repeat_dom_sf"/>
</dbReference>
<dbReference type="SUPFAM" id="SSF50978">
    <property type="entry name" value="WD40 repeat-like"/>
    <property type="match status" value="2"/>
</dbReference>
<dbReference type="InterPro" id="IPR037289">
    <property type="entry name" value="Elp2"/>
</dbReference>
<gene>
    <name evidence="12" type="ORF">CALCODRAFT_426306</name>
</gene>
<evidence type="ECO:0000256" key="8">
    <source>
        <dbReference type="ARBA" id="ARBA00022694"/>
    </source>
</evidence>
<protein>
    <recommendedName>
        <fullName evidence="5">Elongator complex protein 2</fullName>
    </recommendedName>
</protein>
<evidence type="ECO:0000313" key="13">
    <source>
        <dbReference type="Proteomes" id="UP000076842"/>
    </source>
</evidence>
<comment type="pathway">
    <text evidence="3">tRNA modification; 5-methoxycarbonylmethyl-2-thiouridine-tRNA biosynthesis.</text>
</comment>
<organism evidence="12 13">
    <name type="scientific">Calocera cornea HHB12733</name>
    <dbReference type="NCBI Taxonomy" id="1353952"/>
    <lineage>
        <taxon>Eukaryota</taxon>
        <taxon>Fungi</taxon>
        <taxon>Dikarya</taxon>
        <taxon>Basidiomycota</taxon>
        <taxon>Agaricomycotina</taxon>
        <taxon>Dacrymycetes</taxon>
        <taxon>Dacrymycetales</taxon>
        <taxon>Dacrymycetaceae</taxon>
        <taxon>Calocera</taxon>
    </lineage>
</organism>
<dbReference type="PANTHER" id="PTHR44111:SF1">
    <property type="entry name" value="ELONGATOR COMPLEX PROTEIN 2"/>
    <property type="match status" value="1"/>
</dbReference>
<evidence type="ECO:0000256" key="2">
    <source>
        <dbReference type="ARBA" id="ARBA00004496"/>
    </source>
</evidence>
<comment type="subcellular location">
    <subcellularLocation>
        <location evidence="2">Cytoplasm</location>
    </subcellularLocation>
    <subcellularLocation>
        <location evidence="1">Nucleus</location>
    </subcellularLocation>
</comment>
<dbReference type="EMBL" id="KV423917">
    <property type="protein sequence ID" value="KZT62360.1"/>
    <property type="molecule type" value="Genomic_DNA"/>
</dbReference>
<dbReference type="PROSITE" id="PS50294">
    <property type="entry name" value="WD_REPEATS_REGION"/>
    <property type="match status" value="2"/>
</dbReference>
<dbReference type="GO" id="GO:0002098">
    <property type="term" value="P:tRNA wobble uridine modification"/>
    <property type="evidence" value="ECO:0007669"/>
    <property type="project" value="InterPro"/>
</dbReference>
<comment type="similarity">
    <text evidence="4">Belongs to the WD repeat ELP2 family.</text>
</comment>
<dbReference type="SMART" id="SM00320">
    <property type="entry name" value="WD40"/>
    <property type="match status" value="9"/>
</dbReference>
<dbReference type="FunCoup" id="A0A165JWA6">
    <property type="interactions" value="507"/>
</dbReference>
<dbReference type="PROSITE" id="PS50082">
    <property type="entry name" value="WD_REPEATS_2"/>
    <property type="match status" value="5"/>
</dbReference>
<reference evidence="12 13" key="1">
    <citation type="journal article" date="2016" name="Mol. Biol. Evol.">
        <title>Comparative Genomics of Early-Diverging Mushroom-Forming Fungi Provides Insights into the Origins of Lignocellulose Decay Capabilities.</title>
        <authorList>
            <person name="Nagy L.G."/>
            <person name="Riley R."/>
            <person name="Tritt A."/>
            <person name="Adam C."/>
            <person name="Daum C."/>
            <person name="Floudas D."/>
            <person name="Sun H."/>
            <person name="Yadav J.S."/>
            <person name="Pangilinan J."/>
            <person name="Larsson K.H."/>
            <person name="Matsuura K."/>
            <person name="Barry K."/>
            <person name="Labutti K."/>
            <person name="Kuo R."/>
            <person name="Ohm R.A."/>
            <person name="Bhattacharya S.S."/>
            <person name="Shirouzu T."/>
            <person name="Yoshinaga Y."/>
            <person name="Martin F.M."/>
            <person name="Grigoriev I.V."/>
            <person name="Hibbett D.S."/>
        </authorList>
    </citation>
    <scope>NUCLEOTIDE SEQUENCE [LARGE SCALE GENOMIC DNA]</scope>
    <source>
        <strain evidence="12 13">HHB12733</strain>
    </source>
</reference>
<evidence type="ECO:0000256" key="6">
    <source>
        <dbReference type="ARBA" id="ARBA00022490"/>
    </source>
</evidence>